<keyword evidence="2" id="KW-1185">Reference proteome</keyword>
<proteinExistence type="predicted"/>
<gene>
    <name evidence="1" type="ORF">Pmani_028892</name>
</gene>
<dbReference type="EMBL" id="JAWZYT010003367">
    <property type="protein sequence ID" value="KAK4298782.1"/>
    <property type="molecule type" value="Genomic_DNA"/>
</dbReference>
<evidence type="ECO:0000313" key="1">
    <source>
        <dbReference type="EMBL" id="KAK4298782.1"/>
    </source>
</evidence>
<name>A0AAE1P0P6_9EUCA</name>
<reference evidence="1" key="1">
    <citation type="submission" date="2023-11" db="EMBL/GenBank/DDBJ databases">
        <title>Genome assemblies of two species of porcelain crab, Petrolisthes cinctipes and Petrolisthes manimaculis (Anomura: Porcellanidae).</title>
        <authorList>
            <person name="Angst P."/>
        </authorList>
    </citation>
    <scope>NUCLEOTIDE SEQUENCE</scope>
    <source>
        <strain evidence="1">PB745_02</strain>
        <tissue evidence="1">Gill</tissue>
    </source>
</reference>
<dbReference type="Proteomes" id="UP001292094">
    <property type="component" value="Unassembled WGS sequence"/>
</dbReference>
<organism evidence="1 2">
    <name type="scientific">Petrolisthes manimaculis</name>
    <dbReference type="NCBI Taxonomy" id="1843537"/>
    <lineage>
        <taxon>Eukaryota</taxon>
        <taxon>Metazoa</taxon>
        <taxon>Ecdysozoa</taxon>
        <taxon>Arthropoda</taxon>
        <taxon>Crustacea</taxon>
        <taxon>Multicrustacea</taxon>
        <taxon>Malacostraca</taxon>
        <taxon>Eumalacostraca</taxon>
        <taxon>Eucarida</taxon>
        <taxon>Decapoda</taxon>
        <taxon>Pleocyemata</taxon>
        <taxon>Anomura</taxon>
        <taxon>Galatheoidea</taxon>
        <taxon>Porcellanidae</taxon>
        <taxon>Petrolisthes</taxon>
    </lineage>
</organism>
<protein>
    <submittedName>
        <fullName evidence="1">Uncharacterized protein</fullName>
    </submittedName>
</protein>
<sequence>MSQNALLAPEHISVDDEERVESGKITDGEEDVINLGETILGVASTGQASREMLRTTAGRVTLAKRWVSQISR</sequence>
<evidence type="ECO:0000313" key="2">
    <source>
        <dbReference type="Proteomes" id="UP001292094"/>
    </source>
</evidence>
<accession>A0AAE1P0P6</accession>
<comment type="caution">
    <text evidence="1">The sequence shown here is derived from an EMBL/GenBank/DDBJ whole genome shotgun (WGS) entry which is preliminary data.</text>
</comment>
<dbReference type="AlphaFoldDB" id="A0AAE1P0P6"/>